<dbReference type="Pfam" id="PF01494">
    <property type="entry name" value="FAD_binding_3"/>
    <property type="match status" value="1"/>
</dbReference>
<dbReference type="Proteomes" id="UP001157126">
    <property type="component" value="Unassembled WGS sequence"/>
</dbReference>
<dbReference type="InterPro" id="IPR036188">
    <property type="entry name" value="FAD/NAD-bd_sf"/>
</dbReference>
<dbReference type="InterPro" id="IPR002938">
    <property type="entry name" value="FAD-bd"/>
</dbReference>
<dbReference type="InterPro" id="IPR050631">
    <property type="entry name" value="PheA/TfdB_FAD_monoxygenase"/>
</dbReference>
<dbReference type="Gene3D" id="3.50.50.60">
    <property type="entry name" value="FAD/NAD(P)-binding domain"/>
    <property type="match status" value="2"/>
</dbReference>
<evidence type="ECO:0000256" key="1">
    <source>
        <dbReference type="ARBA" id="ARBA00023002"/>
    </source>
</evidence>
<dbReference type="EMBL" id="BSUO01000001">
    <property type="protein sequence ID" value="GMA41959.1"/>
    <property type="molecule type" value="Genomic_DNA"/>
</dbReference>
<dbReference type="PRINTS" id="PR00420">
    <property type="entry name" value="RNGMNOXGNASE"/>
</dbReference>
<protein>
    <submittedName>
        <fullName evidence="4">Oxidoreductase</fullName>
    </submittedName>
</protein>
<name>A0ABQ6IWU0_9MICO</name>
<feature type="region of interest" description="Disordered" evidence="2">
    <location>
        <begin position="413"/>
        <end position="441"/>
    </location>
</feature>
<sequence>MTTHTTRRDTPTEHTTCVVVGGGPAGMVLGLLLARAGVRVTVLEKHADFLRDFRGDTVHPSTLGLLDDLGLFERFAAVPHSKIRGVRVPAGDGSQVTLVDFSRLPLRHPYIAMVPQWDFLDLLADAGREEPTFDLRMSHEVTALVRDGDRVAGVEYETPDGPGRLEADLVVACDGRWSVVRREIGLASREFGVGFDVWWFRVPTSRDLAESLLPRFSDGTALIAIPREGYTQVAYLGPKGTDAQLRARGIEAFRAEIARALPQLADDVDGIASMDDVKHLDVRVDRLRRWHAQGVLCIGDAAHAMSPVGGVGINLAVQDAVGAATLLAGPLRQAQKAGHARGIDDVLARVRRRRIVPTALIQGLQRAMHAGLIDRVLDGRLTGFPSAPPRLVQRLPALSVIPALVVGVGPRPERAPTWARRTTTPVAEGAGVGEGRTTPTT</sequence>
<keyword evidence="1" id="KW-0560">Oxidoreductase</keyword>
<dbReference type="NCBIfam" id="NF004834">
    <property type="entry name" value="PRK06185.1-3"/>
    <property type="match status" value="1"/>
</dbReference>
<proteinExistence type="predicted"/>
<dbReference type="PANTHER" id="PTHR43476">
    <property type="entry name" value="3-(3-HYDROXY-PHENYL)PROPIONATE/3-HYDROXYCINNAMIC ACID HYDROXYLASE"/>
    <property type="match status" value="1"/>
</dbReference>
<keyword evidence="5" id="KW-1185">Reference proteome</keyword>
<organism evidence="4 5">
    <name type="scientific">Mobilicoccus caccae</name>
    <dbReference type="NCBI Taxonomy" id="1859295"/>
    <lineage>
        <taxon>Bacteria</taxon>
        <taxon>Bacillati</taxon>
        <taxon>Actinomycetota</taxon>
        <taxon>Actinomycetes</taxon>
        <taxon>Micrococcales</taxon>
        <taxon>Dermatophilaceae</taxon>
        <taxon>Mobilicoccus</taxon>
    </lineage>
</organism>
<feature type="compositionally biased region" description="Low complexity" evidence="2">
    <location>
        <begin position="415"/>
        <end position="425"/>
    </location>
</feature>
<dbReference type="SUPFAM" id="SSF51905">
    <property type="entry name" value="FAD/NAD(P)-binding domain"/>
    <property type="match status" value="1"/>
</dbReference>
<evidence type="ECO:0000256" key="2">
    <source>
        <dbReference type="SAM" id="MobiDB-lite"/>
    </source>
</evidence>
<evidence type="ECO:0000313" key="5">
    <source>
        <dbReference type="Proteomes" id="UP001157126"/>
    </source>
</evidence>
<feature type="domain" description="FAD-binding" evidence="3">
    <location>
        <begin position="15"/>
        <end position="339"/>
    </location>
</feature>
<comment type="caution">
    <text evidence="4">The sequence shown here is derived from an EMBL/GenBank/DDBJ whole genome shotgun (WGS) entry which is preliminary data.</text>
</comment>
<dbReference type="NCBIfam" id="NF004833">
    <property type="entry name" value="PRK06185.1-1"/>
    <property type="match status" value="1"/>
</dbReference>
<reference evidence="5" key="1">
    <citation type="journal article" date="2019" name="Int. J. Syst. Evol. Microbiol.">
        <title>The Global Catalogue of Microorganisms (GCM) 10K type strain sequencing project: providing services to taxonomists for standard genome sequencing and annotation.</title>
        <authorList>
            <consortium name="The Broad Institute Genomics Platform"/>
            <consortium name="The Broad Institute Genome Sequencing Center for Infectious Disease"/>
            <person name="Wu L."/>
            <person name="Ma J."/>
        </authorList>
    </citation>
    <scope>NUCLEOTIDE SEQUENCE [LARGE SCALE GENOMIC DNA]</scope>
    <source>
        <strain evidence="5">NBRC 113072</strain>
    </source>
</reference>
<dbReference type="RefSeq" id="WP_284305444.1">
    <property type="nucleotide sequence ID" value="NZ_BSUO01000001.1"/>
</dbReference>
<accession>A0ABQ6IWU0</accession>
<dbReference type="PANTHER" id="PTHR43476:SF5">
    <property type="entry name" value="FAD-DEPENDENT MONOOXYGENASE"/>
    <property type="match status" value="1"/>
</dbReference>
<evidence type="ECO:0000313" key="4">
    <source>
        <dbReference type="EMBL" id="GMA41959.1"/>
    </source>
</evidence>
<gene>
    <name evidence="4" type="ORF">GCM10025883_40040</name>
</gene>
<evidence type="ECO:0000259" key="3">
    <source>
        <dbReference type="Pfam" id="PF01494"/>
    </source>
</evidence>